<evidence type="ECO:0000313" key="7">
    <source>
        <dbReference type="EMBL" id="KRT82345.1"/>
    </source>
</evidence>
<keyword evidence="4" id="KW-0521">NADP</keyword>
<evidence type="ECO:0000259" key="5">
    <source>
        <dbReference type="Pfam" id="PF03015"/>
    </source>
</evidence>
<gene>
    <name evidence="7" type="ORF">AMK59_3348</name>
</gene>
<comment type="function">
    <text evidence="4">Catalyzes the reduction of fatty acyl-CoA to fatty alcohols.</text>
</comment>
<dbReference type="AlphaFoldDB" id="A0A0T6B4P7"/>
<evidence type="ECO:0000259" key="6">
    <source>
        <dbReference type="Pfam" id="PF07993"/>
    </source>
</evidence>
<keyword evidence="8" id="KW-1185">Reference proteome</keyword>
<keyword evidence="4" id="KW-0812">Transmembrane</keyword>
<dbReference type="PANTHER" id="PTHR11011:SF61">
    <property type="entry name" value="FATTY ACYL-COA REDUCTASE"/>
    <property type="match status" value="1"/>
</dbReference>
<proteinExistence type="inferred from homology"/>
<dbReference type="Pfam" id="PF03015">
    <property type="entry name" value="Sterile"/>
    <property type="match status" value="1"/>
</dbReference>
<dbReference type="GO" id="GO:0102965">
    <property type="term" value="F:alcohol-forming long-chain fatty acyl-CoA reductase activity"/>
    <property type="evidence" value="ECO:0007669"/>
    <property type="project" value="UniProtKB-EC"/>
</dbReference>
<dbReference type="InterPro" id="IPR036291">
    <property type="entry name" value="NAD(P)-bd_dom_sf"/>
</dbReference>
<protein>
    <recommendedName>
        <fullName evidence="4">Fatty acyl-CoA reductase</fullName>
        <ecNumber evidence="4">1.2.1.84</ecNumber>
    </recommendedName>
</protein>
<dbReference type="SUPFAM" id="SSF51735">
    <property type="entry name" value="NAD(P)-binding Rossmann-fold domains"/>
    <property type="match status" value="1"/>
</dbReference>
<dbReference type="Gene3D" id="3.40.50.720">
    <property type="entry name" value="NAD(P)-binding Rossmann-like Domain"/>
    <property type="match status" value="1"/>
</dbReference>
<comment type="catalytic activity">
    <reaction evidence="4">
        <text>a long-chain fatty acyl-CoA + 2 NADPH + 2 H(+) = a long-chain primary fatty alcohol + 2 NADP(+) + CoA</text>
        <dbReference type="Rhea" id="RHEA:52716"/>
        <dbReference type="ChEBI" id="CHEBI:15378"/>
        <dbReference type="ChEBI" id="CHEBI:57287"/>
        <dbReference type="ChEBI" id="CHEBI:57783"/>
        <dbReference type="ChEBI" id="CHEBI:58349"/>
        <dbReference type="ChEBI" id="CHEBI:77396"/>
        <dbReference type="ChEBI" id="CHEBI:83139"/>
        <dbReference type="EC" id="1.2.1.84"/>
    </reaction>
</comment>
<dbReference type="InterPro" id="IPR013120">
    <property type="entry name" value="FAR_NAD-bd"/>
</dbReference>
<keyword evidence="4" id="KW-0472">Membrane</keyword>
<feature type="domain" description="Fatty acyl-CoA reductase C-terminal" evidence="5">
    <location>
        <begin position="134"/>
        <end position="225"/>
    </location>
</feature>
<evidence type="ECO:0000256" key="1">
    <source>
        <dbReference type="ARBA" id="ARBA00005928"/>
    </source>
</evidence>
<evidence type="ECO:0000313" key="8">
    <source>
        <dbReference type="Proteomes" id="UP000051574"/>
    </source>
</evidence>
<feature type="transmembrane region" description="Helical" evidence="4">
    <location>
        <begin position="127"/>
        <end position="150"/>
    </location>
</feature>
<dbReference type="CDD" id="cd09071">
    <property type="entry name" value="FAR_C"/>
    <property type="match status" value="1"/>
</dbReference>
<evidence type="ECO:0000256" key="4">
    <source>
        <dbReference type="RuleBase" id="RU363097"/>
    </source>
</evidence>
<dbReference type="GO" id="GO:0035336">
    <property type="term" value="P:long-chain fatty-acyl-CoA metabolic process"/>
    <property type="evidence" value="ECO:0007669"/>
    <property type="project" value="TreeGrafter"/>
</dbReference>
<dbReference type="InterPro" id="IPR033640">
    <property type="entry name" value="FAR_C"/>
</dbReference>
<sequence>AIILRPSIITPIWKEPMPGWFDNINGPMGAMIAAGKGVLRTMYGNKETHVDVISVDSVADIVLVFSAYTMITRFSNRVYNICTKNEIGMTWQRMYETGKAVSRNKLPFDIILWAPGGNMRNSKIAHYFMLVFTQLIPALLIDALLPLFGYKPFLWRIQMRIVSGLEIMDYYTSQEWIFDNHWVVKIRQWLNAKEMNQYTVAYNGVNIEEYILNGILCTRRYILKEPDENIPTAKRRMKM</sequence>
<dbReference type="EMBL" id="LJIG01009805">
    <property type="protein sequence ID" value="KRT82345.1"/>
    <property type="molecule type" value="Genomic_DNA"/>
</dbReference>
<keyword evidence="3 4" id="KW-0443">Lipid metabolism</keyword>
<dbReference type="Pfam" id="PF07993">
    <property type="entry name" value="NAD_binding_4"/>
    <property type="match status" value="1"/>
</dbReference>
<keyword evidence="4" id="KW-0560">Oxidoreductase</keyword>
<dbReference type="EC" id="1.2.1.84" evidence="4"/>
<comment type="caution">
    <text evidence="7">The sequence shown here is derived from an EMBL/GenBank/DDBJ whole genome shotgun (WGS) entry which is preliminary data.</text>
</comment>
<dbReference type="PANTHER" id="PTHR11011">
    <property type="entry name" value="MALE STERILITY PROTEIN 2-RELATED"/>
    <property type="match status" value="1"/>
</dbReference>
<dbReference type="Proteomes" id="UP000051574">
    <property type="component" value="Unassembled WGS sequence"/>
</dbReference>
<feature type="non-terminal residue" evidence="7">
    <location>
        <position position="1"/>
    </location>
</feature>
<dbReference type="GO" id="GO:0005777">
    <property type="term" value="C:peroxisome"/>
    <property type="evidence" value="ECO:0007669"/>
    <property type="project" value="TreeGrafter"/>
</dbReference>
<comment type="similarity">
    <text evidence="1 4">Belongs to the fatty acyl-CoA reductase family.</text>
</comment>
<feature type="domain" description="Thioester reductase (TE)" evidence="6">
    <location>
        <begin position="2"/>
        <end position="61"/>
    </location>
</feature>
<name>A0A0T6B4P7_9SCAR</name>
<accession>A0A0T6B4P7</accession>
<dbReference type="InterPro" id="IPR026055">
    <property type="entry name" value="FAR"/>
</dbReference>
<dbReference type="OrthoDB" id="429813at2759"/>
<keyword evidence="4" id="KW-1133">Transmembrane helix</keyword>
<evidence type="ECO:0000256" key="2">
    <source>
        <dbReference type="ARBA" id="ARBA00022516"/>
    </source>
</evidence>
<keyword evidence="2 4" id="KW-0444">Lipid biosynthesis</keyword>
<evidence type="ECO:0000256" key="3">
    <source>
        <dbReference type="ARBA" id="ARBA00023098"/>
    </source>
</evidence>
<reference evidence="7 8" key="1">
    <citation type="submission" date="2015-09" db="EMBL/GenBank/DDBJ databases">
        <title>Draft genome of the scarab beetle Oryctes borbonicus.</title>
        <authorList>
            <person name="Meyer J.M."/>
            <person name="Markov G.V."/>
            <person name="Baskaran P."/>
            <person name="Herrmann M."/>
            <person name="Sommer R.J."/>
            <person name="Roedelsperger C."/>
        </authorList>
    </citation>
    <scope>NUCLEOTIDE SEQUENCE [LARGE SCALE GENOMIC DNA]</scope>
    <source>
        <strain evidence="7">OB123</strain>
        <tissue evidence="7">Whole animal</tissue>
    </source>
</reference>
<dbReference type="GO" id="GO:0080019">
    <property type="term" value="F:alcohol-forming very long-chain fatty acyl-CoA reductase activity"/>
    <property type="evidence" value="ECO:0007669"/>
    <property type="project" value="InterPro"/>
</dbReference>
<organism evidence="7 8">
    <name type="scientific">Oryctes borbonicus</name>
    <dbReference type="NCBI Taxonomy" id="1629725"/>
    <lineage>
        <taxon>Eukaryota</taxon>
        <taxon>Metazoa</taxon>
        <taxon>Ecdysozoa</taxon>
        <taxon>Arthropoda</taxon>
        <taxon>Hexapoda</taxon>
        <taxon>Insecta</taxon>
        <taxon>Pterygota</taxon>
        <taxon>Neoptera</taxon>
        <taxon>Endopterygota</taxon>
        <taxon>Coleoptera</taxon>
        <taxon>Polyphaga</taxon>
        <taxon>Scarabaeiformia</taxon>
        <taxon>Scarabaeidae</taxon>
        <taxon>Dynastinae</taxon>
        <taxon>Oryctes</taxon>
    </lineage>
</organism>